<feature type="domain" description="AGC-kinase C-terminal" evidence="11">
    <location>
        <begin position="631"/>
        <end position="717"/>
    </location>
</feature>
<feature type="compositionally biased region" description="Basic and acidic residues" evidence="9">
    <location>
        <begin position="681"/>
        <end position="695"/>
    </location>
</feature>
<protein>
    <recommendedName>
        <fullName evidence="1">non-specific serine/threonine protein kinase</fullName>
        <ecNumber evidence="1">2.7.11.1</ecNumber>
    </recommendedName>
</protein>
<dbReference type="SMART" id="SM00220">
    <property type="entry name" value="S_TKc"/>
    <property type="match status" value="1"/>
</dbReference>
<comment type="catalytic activity">
    <reaction evidence="7">
        <text>L-threonyl-[protein] + ATP = O-phospho-L-threonyl-[protein] + ADP + H(+)</text>
        <dbReference type="Rhea" id="RHEA:46608"/>
        <dbReference type="Rhea" id="RHEA-COMP:11060"/>
        <dbReference type="Rhea" id="RHEA-COMP:11605"/>
        <dbReference type="ChEBI" id="CHEBI:15378"/>
        <dbReference type="ChEBI" id="CHEBI:30013"/>
        <dbReference type="ChEBI" id="CHEBI:30616"/>
        <dbReference type="ChEBI" id="CHEBI:61977"/>
        <dbReference type="ChEBI" id="CHEBI:456216"/>
        <dbReference type="EC" id="2.7.11.1"/>
    </reaction>
</comment>
<name>A0ABR3ZSP3_9PEZI</name>
<keyword evidence="5" id="KW-0418">Kinase</keyword>
<evidence type="ECO:0000259" key="10">
    <source>
        <dbReference type="PROSITE" id="PS50011"/>
    </source>
</evidence>
<dbReference type="Pfam" id="PF00069">
    <property type="entry name" value="Pkinase"/>
    <property type="match status" value="1"/>
</dbReference>
<gene>
    <name evidence="12" type="ORF">Sste5346_000744</name>
</gene>
<comment type="catalytic activity">
    <reaction evidence="8">
        <text>L-seryl-[protein] + ATP = O-phospho-L-seryl-[protein] + ADP + H(+)</text>
        <dbReference type="Rhea" id="RHEA:17989"/>
        <dbReference type="Rhea" id="RHEA-COMP:9863"/>
        <dbReference type="Rhea" id="RHEA-COMP:11604"/>
        <dbReference type="ChEBI" id="CHEBI:15378"/>
        <dbReference type="ChEBI" id="CHEBI:29999"/>
        <dbReference type="ChEBI" id="CHEBI:30616"/>
        <dbReference type="ChEBI" id="CHEBI:83421"/>
        <dbReference type="ChEBI" id="CHEBI:456216"/>
        <dbReference type="EC" id="2.7.11.1"/>
    </reaction>
</comment>
<feature type="compositionally biased region" description="Acidic residues" evidence="9">
    <location>
        <begin position="667"/>
        <end position="680"/>
    </location>
</feature>
<feature type="region of interest" description="Disordered" evidence="9">
    <location>
        <begin position="582"/>
        <end position="605"/>
    </location>
</feature>
<evidence type="ECO:0000256" key="9">
    <source>
        <dbReference type="SAM" id="MobiDB-lite"/>
    </source>
</evidence>
<feature type="region of interest" description="Disordered" evidence="9">
    <location>
        <begin position="1"/>
        <end position="20"/>
    </location>
</feature>
<evidence type="ECO:0000256" key="1">
    <source>
        <dbReference type="ARBA" id="ARBA00012513"/>
    </source>
</evidence>
<dbReference type="PANTHER" id="PTHR24356">
    <property type="entry name" value="SERINE/THREONINE-PROTEIN KINASE"/>
    <property type="match status" value="1"/>
</dbReference>
<keyword evidence="2" id="KW-0723">Serine/threonine-protein kinase</keyword>
<dbReference type="Proteomes" id="UP001583186">
    <property type="component" value="Unassembled WGS sequence"/>
</dbReference>
<dbReference type="PANTHER" id="PTHR24356:SF400">
    <property type="entry name" value="SERINE_THREONINE-PROTEIN KINASE CBK1"/>
    <property type="match status" value="1"/>
</dbReference>
<feature type="compositionally biased region" description="Polar residues" evidence="9">
    <location>
        <begin position="113"/>
        <end position="126"/>
    </location>
</feature>
<keyword evidence="4" id="KW-0547">Nucleotide-binding</keyword>
<dbReference type="SUPFAM" id="SSF56112">
    <property type="entry name" value="Protein kinase-like (PK-like)"/>
    <property type="match status" value="1"/>
</dbReference>
<dbReference type="PROSITE" id="PS50011">
    <property type="entry name" value="PROTEIN_KINASE_DOM"/>
    <property type="match status" value="1"/>
</dbReference>
<accession>A0ABR3ZSP3</accession>
<dbReference type="InterPro" id="IPR050236">
    <property type="entry name" value="Ser_Thr_kinase_AGC"/>
</dbReference>
<keyword evidence="6" id="KW-0067">ATP-binding</keyword>
<evidence type="ECO:0000256" key="3">
    <source>
        <dbReference type="ARBA" id="ARBA00022679"/>
    </source>
</evidence>
<keyword evidence="13" id="KW-1185">Reference proteome</keyword>
<dbReference type="PROSITE" id="PS00108">
    <property type="entry name" value="PROTEIN_KINASE_ST"/>
    <property type="match status" value="1"/>
</dbReference>
<feature type="compositionally biased region" description="Basic and acidic residues" evidence="9">
    <location>
        <begin position="1"/>
        <end position="11"/>
    </location>
</feature>
<feature type="compositionally biased region" description="Polar residues" evidence="9">
    <location>
        <begin position="586"/>
        <end position="601"/>
    </location>
</feature>
<feature type="domain" description="Protein kinase" evidence="10">
    <location>
        <begin position="326"/>
        <end position="630"/>
    </location>
</feature>
<evidence type="ECO:0000259" key="11">
    <source>
        <dbReference type="PROSITE" id="PS51285"/>
    </source>
</evidence>
<evidence type="ECO:0000256" key="6">
    <source>
        <dbReference type="ARBA" id="ARBA00022840"/>
    </source>
</evidence>
<dbReference type="InterPro" id="IPR000719">
    <property type="entry name" value="Prot_kinase_dom"/>
</dbReference>
<evidence type="ECO:0000256" key="5">
    <source>
        <dbReference type="ARBA" id="ARBA00022777"/>
    </source>
</evidence>
<keyword evidence="3" id="KW-0808">Transferase</keyword>
<dbReference type="PROSITE" id="PS51285">
    <property type="entry name" value="AGC_KINASE_CTER"/>
    <property type="match status" value="1"/>
</dbReference>
<dbReference type="EMBL" id="JAWCUI010000003">
    <property type="protein sequence ID" value="KAL1902833.1"/>
    <property type="molecule type" value="Genomic_DNA"/>
</dbReference>
<evidence type="ECO:0000256" key="4">
    <source>
        <dbReference type="ARBA" id="ARBA00022741"/>
    </source>
</evidence>
<sequence>MEASRKDEIPRQMRAFSGNKTNGKKFGDLVAFARAPAAIFRDPTCKKRSVSSPVAVLPGPAAKGSYYMKYYQEGHNIFAFNKPTILELQMPTPPPSSDSATSPTSGSQTPPSNNGASDTQPSTYGSPESKPADLQKDQAMVDIDFDGQSIFPSPPLLTVDLDLKFAPPAKDPVKEVIPSMEANTPARDTVLSGVNPGDHRLNNSAKELSSTALTTIPEKPPVQTRPTVVTVELAAAAKIFLETYYNDLLRGPSPRALRTYHVETQLINARNLTSGGRQGYLEAFYRAESCHLRETRVLKAKSTRSLLFDEGSGSSILRATMCASDFEMLKILGKGSFGTVRLVREKPSVYDNPATANEKRKQVYAMKVIRKSEMIRSGQEGHIRAERDFLVSSEGSNWAVPLVASFQDVANLYLVMEYMPGGDFLGLLIRENILDEAVTRFYLAEMILCVEEAHALQYIHRDIKPDNFLISASGHLKISDFGLAFDGHWSHDSKYYSSTRYSLLQNLGLYIPGDEQDRKKDESVGKPGTMNHETMFSLPSWPPVSRRCRQLLTAMVAEKSQRLCSKRYQLKDAAIAELERIDSRDSSTSVADNGSTSSSRDNLGLAAGRSMARQYVFPYDAEDIKSHKFFKGMPWERLHMMPPPFIPKMRAEDDTQYFDDGFKSDTDDSSESEPEADDEEKAGGDLTHHQKDGNAMDKEQRFEGESMDEALENFDVNVQMKALNWIATPYDSSRLKVIEAEIGQLVTSGLPTTDGEALIRFVEKYGKKERRRPRDRLLRNAKTKKISMELRKRNAFLGYTWRRMNPYTTLANYDRSVEASLAVMRSSHRGCF</sequence>
<feature type="compositionally biased region" description="Low complexity" evidence="9">
    <location>
        <begin position="97"/>
        <end position="112"/>
    </location>
</feature>
<dbReference type="InterPro" id="IPR008271">
    <property type="entry name" value="Ser/Thr_kinase_AS"/>
</dbReference>
<organism evidence="12 13">
    <name type="scientific">Sporothrix stenoceras</name>
    <dbReference type="NCBI Taxonomy" id="5173"/>
    <lineage>
        <taxon>Eukaryota</taxon>
        <taxon>Fungi</taxon>
        <taxon>Dikarya</taxon>
        <taxon>Ascomycota</taxon>
        <taxon>Pezizomycotina</taxon>
        <taxon>Sordariomycetes</taxon>
        <taxon>Sordariomycetidae</taxon>
        <taxon>Ophiostomatales</taxon>
        <taxon>Ophiostomataceae</taxon>
        <taxon>Sporothrix</taxon>
    </lineage>
</organism>
<feature type="region of interest" description="Disordered" evidence="9">
    <location>
        <begin position="88"/>
        <end position="133"/>
    </location>
</feature>
<dbReference type="InterPro" id="IPR000961">
    <property type="entry name" value="AGC-kinase_C"/>
</dbReference>
<evidence type="ECO:0000256" key="7">
    <source>
        <dbReference type="ARBA" id="ARBA00047899"/>
    </source>
</evidence>
<dbReference type="Gene3D" id="3.30.200.20">
    <property type="entry name" value="Phosphorylase Kinase, domain 1"/>
    <property type="match status" value="2"/>
</dbReference>
<evidence type="ECO:0000256" key="8">
    <source>
        <dbReference type="ARBA" id="ARBA00048679"/>
    </source>
</evidence>
<proteinExistence type="predicted"/>
<reference evidence="12 13" key="1">
    <citation type="journal article" date="2024" name="IMA Fungus">
        <title>IMA Genome - F19 : A genome assembly and annotation guide to empower mycologists, including annotated draft genome sequences of Ceratocystis pirilliformis, Diaporthe australafricana, Fusarium ophioides, Paecilomyces lecythidis, and Sporothrix stenoceras.</title>
        <authorList>
            <person name="Aylward J."/>
            <person name="Wilson A.M."/>
            <person name="Visagie C.M."/>
            <person name="Spraker J."/>
            <person name="Barnes I."/>
            <person name="Buitendag C."/>
            <person name="Ceriani C."/>
            <person name="Del Mar Angel L."/>
            <person name="du Plessis D."/>
            <person name="Fuchs T."/>
            <person name="Gasser K."/>
            <person name="Kramer D."/>
            <person name="Li W."/>
            <person name="Munsamy K."/>
            <person name="Piso A."/>
            <person name="Price J.L."/>
            <person name="Sonnekus B."/>
            <person name="Thomas C."/>
            <person name="van der Nest A."/>
            <person name="van Dijk A."/>
            <person name="van Heerden A."/>
            <person name="van Vuuren N."/>
            <person name="Yilmaz N."/>
            <person name="Duong T.A."/>
            <person name="van der Merwe N.A."/>
            <person name="Wingfield M.J."/>
            <person name="Wingfield B.D."/>
        </authorList>
    </citation>
    <scope>NUCLEOTIDE SEQUENCE [LARGE SCALE GENOMIC DNA]</scope>
    <source>
        <strain evidence="12 13">CMW 5346</strain>
    </source>
</reference>
<feature type="region of interest" description="Disordered" evidence="9">
    <location>
        <begin position="657"/>
        <end position="695"/>
    </location>
</feature>
<dbReference type="InterPro" id="IPR011009">
    <property type="entry name" value="Kinase-like_dom_sf"/>
</dbReference>
<evidence type="ECO:0000313" key="13">
    <source>
        <dbReference type="Proteomes" id="UP001583186"/>
    </source>
</evidence>
<evidence type="ECO:0000256" key="2">
    <source>
        <dbReference type="ARBA" id="ARBA00022527"/>
    </source>
</evidence>
<dbReference type="EC" id="2.7.11.1" evidence="1"/>
<dbReference type="Gene3D" id="1.10.510.10">
    <property type="entry name" value="Transferase(Phosphotransferase) domain 1"/>
    <property type="match status" value="2"/>
</dbReference>
<evidence type="ECO:0000313" key="12">
    <source>
        <dbReference type="EMBL" id="KAL1902833.1"/>
    </source>
</evidence>
<comment type="caution">
    <text evidence="12">The sequence shown here is derived from an EMBL/GenBank/DDBJ whole genome shotgun (WGS) entry which is preliminary data.</text>
</comment>